<protein>
    <submittedName>
        <fullName evidence="2">Uncharacterized protein</fullName>
    </submittedName>
</protein>
<dbReference type="Proteomes" id="UP001557470">
    <property type="component" value="Unassembled WGS sequence"/>
</dbReference>
<accession>A0ABD0X5V5</accession>
<feature type="region of interest" description="Disordered" evidence="1">
    <location>
        <begin position="79"/>
        <end position="129"/>
    </location>
</feature>
<organism evidence="2 3">
    <name type="scientific">Umbra pygmaea</name>
    <name type="common">Eastern mudminnow</name>
    <dbReference type="NCBI Taxonomy" id="75934"/>
    <lineage>
        <taxon>Eukaryota</taxon>
        <taxon>Metazoa</taxon>
        <taxon>Chordata</taxon>
        <taxon>Craniata</taxon>
        <taxon>Vertebrata</taxon>
        <taxon>Euteleostomi</taxon>
        <taxon>Actinopterygii</taxon>
        <taxon>Neopterygii</taxon>
        <taxon>Teleostei</taxon>
        <taxon>Protacanthopterygii</taxon>
        <taxon>Esociformes</taxon>
        <taxon>Umbridae</taxon>
        <taxon>Umbra</taxon>
    </lineage>
</organism>
<name>A0ABD0X5V5_UMBPY</name>
<feature type="compositionally biased region" description="Polar residues" evidence="1">
    <location>
        <begin position="119"/>
        <end position="129"/>
    </location>
</feature>
<sequence length="129" mass="14049">MQANDSWRKSLSMFCLLSETEQQGQQCCGVWTRTSHLLLNAARRLILTGVFGGKEDTPPPITAGSSSPRNTVEIHRTDHLRSSKTGTANTLQPNALFAPPFSARHGGRQGGGPEHPTQDLEQTAESPQR</sequence>
<comment type="caution">
    <text evidence="2">The sequence shown here is derived from an EMBL/GenBank/DDBJ whole genome shotgun (WGS) entry which is preliminary data.</text>
</comment>
<feature type="compositionally biased region" description="Polar residues" evidence="1">
    <location>
        <begin position="83"/>
        <end position="93"/>
    </location>
</feature>
<evidence type="ECO:0000313" key="3">
    <source>
        <dbReference type="Proteomes" id="UP001557470"/>
    </source>
</evidence>
<gene>
    <name evidence="2" type="ORF">UPYG_G00107260</name>
</gene>
<proteinExistence type="predicted"/>
<evidence type="ECO:0000313" key="2">
    <source>
        <dbReference type="EMBL" id="KAL0993394.1"/>
    </source>
</evidence>
<keyword evidence="3" id="KW-1185">Reference proteome</keyword>
<dbReference type="EMBL" id="JAGEUA010000003">
    <property type="protein sequence ID" value="KAL0993394.1"/>
    <property type="molecule type" value="Genomic_DNA"/>
</dbReference>
<evidence type="ECO:0000256" key="1">
    <source>
        <dbReference type="SAM" id="MobiDB-lite"/>
    </source>
</evidence>
<dbReference type="AlphaFoldDB" id="A0ABD0X5V5"/>
<reference evidence="2 3" key="1">
    <citation type="submission" date="2024-06" db="EMBL/GenBank/DDBJ databases">
        <authorList>
            <person name="Pan Q."/>
            <person name="Wen M."/>
            <person name="Jouanno E."/>
            <person name="Zahm M."/>
            <person name="Klopp C."/>
            <person name="Cabau C."/>
            <person name="Louis A."/>
            <person name="Berthelot C."/>
            <person name="Parey E."/>
            <person name="Roest Crollius H."/>
            <person name="Montfort J."/>
            <person name="Robinson-Rechavi M."/>
            <person name="Bouchez O."/>
            <person name="Lampietro C."/>
            <person name="Lopez Roques C."/>
            <person name="Donnadieu C."/>
            <person name="Postlethwait J."/>
            <person name="Bobe J."/>
            <person name="Verreycken H."/>
            <person name="Guiguen Y."/>
        </authorList>
    </citation>
    <scope>NUCLEOTIDE SEQUENCE [LARGE SCALE GENOMIC DNA]</scope>
    <source>
        <strain evidence="2">Up_M1</strain>
        <tissue evidence="2">Testis</tissue>
    </source>
</reference>